<evidence type="ECO:0000313" key="1">
    <source>
        <dbReference type="EMBL" id="SIT02718.1"/>
    </source>
</evidence>
<dbReference type="OrthoDB" id="7690947at2"/>
<gene>
    <name evidence="1" type="ORF">SAMN05421580_108193</name>
</gene>
<reference evidence="2" key="1">
    <citation type="submission" date="2017-01" db="EMBL/GenBank/DDBJ databases">
        <authorList>
            <person name="Varghese N."/>
            <person name="Submissions S."/>
        </authorList>
    </citation>
    <scope>NUCLEOTIDE SEQUENCE [LARGE SCALE GENOMIC DNA]</scope>
    <source>
        <strain evidence="2">DSM 19945</strain>
    </source>
</reference>
<dbReference type="Proteomes" id="UP000186221">
    <property type="component" value="Unassembled WGS sequence"/>
</dbReference>
<dbReference type="RefSeq" id="WP_076485474.1">
    <property type="nucleotide sequence ID" value="NZ_FTOG01000008.1"/>
</dbReference>
<evidence type="ECO:0000313" key="2">
    <source>
        <dbReference type="Proteomes" id="UP000186221"/>
    </source>
</evidence>
<name>A0A1N7NWP1_9RHOB</name>
<accession>A0A1N7NWP1</accession>
<keyword evidence="2" id="KW-1185">Reference proteome</keyword>
<dbReference type="AlphaFoldDB" id="A0A1N7NWP1"/>
<proteinExistence type="predicted"/>
<sequence>MGTARNSVNQIVTRYARLHHIDPDGPCRDSSIEALFSNRLDSAGLDRTECLIVEFRRDQLISDRRMVDLLRRHQKEVSGRV</sequence>
<protein>
    <submittedName>
        <fullName evidence="1">Uncharacterized protein</fullName>
    </submittedName>
</protein>
<dbReference type="EMBL" id="FTOG01000008">
    <property type="protein sequence ID" value="SIT02718.1"/>
    <property type="molecule type" value="Genomic_DNA"/>
</dbReference>
<organism evidence="1 2">
    <name type="scientific">Rhodobacter aestuarii</name>
    <dbReference type="NCBI Taxonomy" id="453582"/>
    <lineage>
        <taxon>Bacteria</taxon>
        <taxon>Pseudomonadati</taxon>
        <taxon>Pseudomonadota</taxon>
        <taxon>Alphaproteobacteria</taxon>
        <taxon>Rhodobacterales</taxon>
        <taxon>Rhodobacter group</taxon>
        <taxon>Rhodobacter</taxon>
    </lineage>
</organism>